<dbReference type="Proteomes" id="UP001154259">
    <property type="component" value="Unassembled WGS sequence"/>
</dbReference>
<organism evidence="2 4">
    <name type="scientific">Commensalibacter communis</name>
    <dbReference type="NCBI Taxonomy" id="2972786"/>
    <lineage>
        <taxon>Bacteria</taxon>
        <taxon>Pseudomonadati</taxon>
        <taxon>Pseudomonadota</taxon>
        <taxon>Alphaproteobacteria</taxon>
        <taxon>Acetobacterales</taxon>
        <taxon>Acetobacteraceae</taxon>
    </lineage>
</organism>
<dbReference type="AlphaFoldDB" id="A0A9W4TRY9"/>
<dbReference type="Pfam" id="PF01969">
    <property type="entry name" value="Ni_insertion"/>
    <property type="match status" value="1"/>
</dbReference>
<name>A0A9W4TRY9_9PROT</name>
<accession>A0A9W4TRY9</accession>
<dbReference type="RefSeq" id="WP_271789942.1">
    <property type="nucleotide sequence ID" value="NZ_CAMXCM010000004.1"/>
</dbReference>
<evidence type="ECO:0000313" key="5">
    <source>
        <dbReference type="Proteomes" id="UP001154259"/>
    </source>
</evidence>
<evidence type="ECO:0000313" key="2">
    <source>
        <dbReference type="EMBL" id="CAI3947276.1"/>
    </source>
</evidence>
<protein>
    <submittedName>
        <fullName evidence="2 3">Nickel-pincer nucleotide (NPN) cofactor biosynthesis (LarC)</fullName>
    </submittedName>
</protein>
<keyword evidence="1" id="KW-0533">Nickel</keyword>
<sequence length="418" mass="46852">MKIGYLDCFAGMSSSRFIGALVDAGVPAEILYEAVDALDIGVRLDLMHIKRNMIETIKAHVSLVSTEIDLESTPYYELPIFIERHESPENLQLLSTIIALISNAPISEKAKELAIDTFTFLAQAEAEVRALPIEEIYFHEVRALNTVVTVTLCCVGCDWLHIDQWYASPLNVGSGMLKYPQGSLPVPTPATLQLLGDKASIFSEGPQKELLTSTCAALLKALKIKFEPCPAMCITHVGYGAGRIEYDNLPNFLRICIGDTKVGKKQTMNHEVIVTEAEFADIQPERIQKLQQELYSRTAQLVYTQPIVSFTHKVTDKLTVISLPEDAVTIRHYLFSQIPLLHTVHWHTEYYEDLIHSEELVLTPWGEIKIKVGQLLDNKIIFVIPDGQVCESVAQKHDLHPDQISKTVKTLFLTRKNS</sequence>
<evidence type="ECO:0000313" key="4">
    <source>
        <dbReference type="Proteomes" id="UP001154255"/>
    </source>
</evidence>
<gene>
    <name evidence="3" type="ORF">R53529_LOCUS1508</name>
    <name evidence="2" type="ORF">R53530_LOCUS1602</name>
</gene>
<proteinExistence type="predicted"/>
<evidence type="ECO:0000313" key="3">
    <source>
        <dbReference type="EMBL" id="CAI3947731.1"/>
    </source>
</evidence>
<dbReference type="PANTHER" id="PTHR36566">
    <property type="entry name" value="NICKEL INSERTION PROTEIN-RELATED"/>
    <property type="match status" value="1"/>
</dbReference>
<dbReference type="InterPro" id="IPR002822">
    <property type="entry name" value="Ni_insertion"/>
</dbReference>
<keyword evidence="5" id="KW-1185">Reference proteome</keyword>
<evidence type="ECO:0000256" key="1">
    <source>
        <dbReference type="ARBA" id="ARBA00022596"/>
    </source>
</evidence>
<comment type="caution">
    <text evidence="2">The sequence shown here is derived from an EMBL/GenBank/DDBJ whole genome shotgun (WGS) entry which is preliminary data.</text>
</comment>
<dbReference type="EMBL" id="CAMXCS010000003">
    <property type="protein sequence ID" value="CAI3947731.1"/>
    <property type="molecule type" value="Genomic_DNA"/>
</dbReference>
<dbReference type="Proteomes" id="UP001154255">
    <property type="component" value="Unassembled WGS sequence"/>
</dbReference>
<dbReference type="EMBL" id="CAMXCM010000004">
    <property type="protein sequence ID" value="CAI3947276.1"/>
    <property type="molecule type" value="Genomic_DNA"/>
</dbReference>
<dbReference type="PANTHER" id="PTHR36566:SF1">
    <property type="entry name" value="PYRIDINIUM-3,5-BISTHIOCARBOXYLIC ACID MONONUCLEOTIDE NICKEL INSERTION PROTEIN"/>
    <property type="match status" value="1"/>
</dbReference>
<reference evidence="2" key="1">
    <citation type="submission" date="2022-10" db="EMBL/GenBank/DDBJ databases">
        <authorList>
            <person name="Botero Cardona J."/>
        </authorList>
    </citation>
    <scope>NUCLEOTIDE SEQUENCE</scope>
    <source>
        <strain evidence="2">LMG 31819</strain>
        <strain evidence="3">R-53529</strain>
    </source>
</reference>